<evidence type="ECO:0000256" key="6">
    <source>
        <dbReference type="ARBA" id="ARBA00022840"/>
    </source>
</evidence>
<dbReference type="InterPro" id="IPR013783">
    <property type="entry name" value="Ig-like_fold"/>
</dbReference>
<keyword evidence="10" id="KW-1133">Transmembrane helix</keyword>
<dbReference type="EMBL" id="JAPMOS010000022">
    <property type="protein sequence ID" value="KAJ4459170.1"/>
    <property type="molecule type" value="Genomic_DNA"/>
</dbReference>
<evidence type="ECO:0000256" key="8">
    <source>
        <dbReference type="ARBA" id="ARBA00048679"/>
    </source>
</evidence>
<dbReference type="SUPFAM" id="SSF56112">
    <property type="entry name" value="Protein kinase-like (PK-like)"/>
    <property type="match status" value="1"/>
</dbReference>
<dbReference type="Gene3D" id="2.60.40.10">
    <property type="entry name" value="Immunoglobulins"/>
    <property type="match status" value="2"/>
</dbReference>
<proteinExistence type="predicted"/>
<dbReference type="Proteomes" id="UP001141327">
    <property type="component" value="Unassembled WGS sequence"/>
</dbReference>
<evidence type="ECO:0000256" key="9">
    <source>
        <dbReference type="SAM" id="MobiDB-lite"/>
    </source>
</evidence>
<evidence type="ECO:0000313" key="12">
    <source>
        <dbReference type="EMBL" id="KAJ4459170.1"/>
    </source>
</evidence>
<dbReference type="InterPro" id="IPR000719">
    <property type="entry name" value="Prot_kinase_dom"/>
</dbReference>
<dbReference type="InterPro" id="IPR050660">
    <property type="entry name" value="NEK_Ser/Thr_kinase"/>
</dbReference>
<comment type="catalytic activity">
    <reaction evidence="8">
        <text>L-seryl-[protein] + ATP = O-phospho-L-seryl-[protein] + ADP + H(+)</text>
        <dbReference type="Rhea" id="RHEA:17989"/>
        <dbReference type="Rhea" id="RHEA-COMP:9863"/>
        <dbReference type="Rhea" id="RHEA-COMP:11604"/>
        <dbReference type="ChEBI" id="CHEBI:15378"/>
        <dbReference type="ChEBI" id="CHEBI:29999"/>
        <dbReference type="ChEBI" id="CHEBI:30616"/>
        <dbReference type="ChEBI" id="CHEBI:83421"/>
        <dbReference type="ChEBI" id="CHEBI:456216"/>
        <dbReference type="EC" id="2.7.11.1"/>
    </reaction>
</comment>
<organism evidence="12 13">
    <name type="scientific">Paratrimastix pyriformis</name>
    <dbReference type="NCBI Taxonomy" id="342808"/>
    <lineage>
        <taxon>Eukaryota</taxon>
        <taxon>Metamonada</taxon>
        <taxon>Preaxostyla</taxon>
        <taxon>Paratrimastigidae</taxon>
        <taxon>Paratrimastix</taxon>
    </lineage>
</organism>
<evidence type="ECO:0000256" key="5">
    <source>
        <dbReference type="ARBA" id="ARBA00022777"/>
    </source>
</evidence>
<comment type="catalytic activity">
    <reaction evidence="7">
        <text>L-threonyl-[protein] + ATP = O-phospho-L-threonyl-[protein] + ADP + H(+)</text>
        <dbReference type="Rhea" id="RHEA:46608"/>
        <dbReference type="Rhea" id="RHEA-COMP:11060"/>
        <dbReference type="Rhea" id="RHEA-COMP:11605"/>
        <dbReference type="ChEBI" id="CHEBI:15378"/>
        <dbReference type="ChEBI" id="CHEBI:30013"/>
        <dbReference type="ChEBI" id="CHEBI:30616"/>
        <dbReference type="ChEBI" id="CHEBI:61977"/>
        <dbReference type="ChEBI" id="CHEBI:456216"/>
        <dbReference type="EC" id="2.7.11.1"/>
    </reaction>
</comment>
<evidence type="ECO:0000256" key="3">
    <source>
        <dbReference type="ARBA" id="ARBA00022679"/>
    </source>
</evidence>
<dbReference type="InterPro" id="IPR011009">
    <property type="entry name" value="Kinase-like_dom_sf"/>
</dbReference>
<dbReference type="EC" id="2.7.11.1" evidence="1"/>
<dbReference type="PROSITE" id="PS50011">
    <property type="entry name" value="PROTEIN_KINASE_DOM"/>
    <property type="match status" value="1"/>
</dbReference>
<feature type="transmembrane region" description="Helical" evidence="10">
    <location>
        <begin position="413"/>
        <end position="442"/>
    </location>
</feature>
<evidence type="ECO:0000256" key="1">
    <source>
        <dbReference type="ARBA" id="ARBA00012513"/>
    </source>
</evidence>
<sequence>MVEPPSARSQHSGTFALLNPTSGGGDEPAWSFRGRLANFSLECFISDPKNLIWAAFDTRFTCLSLASTPEGPNGMKTIMILGTRSELLASVVHITQNGTMLLLTRPTWLEPLVIDGTVDTTQVVRSVDVQLLGDRVILVNAWVDGVDGPRASCLVCPVTQEGIGICPPRRYPQATTLVPQPAASLIISPFPILQVDASSTLALLSVTPSASPQNQTARLAIQGTGFQPAAVVTLGGIRPCTGVAVSGNGTAITCTFEAASDADAAVIAAAASGPLAVAVANPDGARVEVVGLFYWQAPPPALLSLWPLEGSLDGALAVRLTGTNIRPGATVLLDGLPCNCTLTSPCVSCEGLSVCNCTVFNVTALSCVIPAARQEVRDRLDHHQPRVAVDLVLINRDMTAAAMPGAFCYTGGLLSLVGVIAISACCTGLLVGLVVTMLIVSLRARPEARDDRVDPGFRSWVKPKEMALLAVKVTRESGLGEQRASRRGGAAVFMDFQNSLPAPLPSLFSFGPKDIQTFLESGGQLNLLPNINGRYQHIANPFLGTPFWLLGAGMLGYSFRCVDTGGGDTLVVVKVLRAFQGQPEFDQAILSGFYWWHGLTNPPKPHIAPASGAPFAAQVEPNGPQCVCMVSPFCEGGDLDGVIRRGDANTPEERWRIAKGLFIGLGYLHTKPLPWSPCPLLHNNIKPPNVLMRRNPADHWRLEPLLADFTRAVELSPGGDGHLAGTPGFAAPELLQQAPNHLSADVYALGCTLYCLYAGVDSTRLVEVPPPESLREVFAELPATVRELVVAMCAQSPGDRPTMSAILAAVAGV</sequence>
<name>A0ABQ8UNT5_9EUKA</name>
<evidence type="ECO:0000256" key="4">
    <source>
        <dbReference type="ARBA" id="ARBA00022741"/>
    </source>
</evidence>
<dbReference type="SMART" id="SM00220">
    <property type="entry name" value="S_TKc"/>
    <property type="match status" value="1"/>
</dbReference>
<keyword evidence="6" id="KW-0067">ATP-binding</keyword>
<protein>
    <recommendedName>
        <fullName evidence="1">non-specific serine/threonine protein kinase</fullName>
        <ecNumber evidence="1">2.7.11.1</ecNumber>
    </recommendedName>
</protein>
<accession>A0ABQ8UNT5</accession>
<keyword evidence="2" id="KW-0723">Serine/threonine-protein kinase</keyword>
<feature type="region of interest" description="Disordered" evidence="9">
    <location>
        <begin position="1"/>
        <end position="23"/>
    </location>
</feature>
<gene>
    <name evidence="12" type="ORF">PAPYR_4974</name>
</gene>
<dbReference type="Pfam" id="PF00069">
    <property type="entry name" value="Pkinase"/>
    <property type="match status" value="1"/>
</dbReference>
<feature type="domain" description="Protein kinase" evidence="11">
    <location>
        <begin position="544"/>
        <end position="813"/>
    </location>
</feature>
<evidence type="ECO:0000256" key="10">
    <source>
        <dbReference type="SAM" id="Phobius"/>
    </source>
</evidence>
<keyword evidence="10" id="KW-0472">Membrane</keyword>
<keyword evidence="10" id="KW-0812">Transmembrane</keyword>
<dbReference type="Gene3D" id="1.10.510.10">
    <property type="entry name" value="Transferase(Phosphotransferase) domain 1"/>
    <property type="match status" value="1"/>
</dbReference>
<dbReference type="PANTHER" id="PTHR43671">
    <property type="entry name" value="SERINE/THREONINE-PROTEIN KINASE NEK"/>
    <property type="match status" value="1"/>
</dbReference>
<keyword evidence="13" id="KW-1185">Reference proteome</keyword>
<keyword evidence="3" id="KW-0808">Transferase</keyword>
<evidence type="ECO:0000259" key="11">
    <source>
        <dbReference type="PROSITE" id="PS50011"/>
    </source>
</evidence>
<keyword evidence="5" id="KW-0418">Kinase</keyword>
<evidence type="ECO:0000256" key="7">
    <source>
        <dbReference type="ARBA" id="ARBA00047899"/>
    </source>
</evidence>
<evidence type="ECO:0000313" key="13">
    <source>
        <dbReference type="Proteomes" id="UP001141327"/>
    </source>
</evidence>
<evidence type="ECO:0000256" key="2">
    <source>
        <dbReference type="ARBA" id="ARBA00022527"/>
    </source>
</evidence>
<keyword evidence="4" id="KW-0547">Nucleotide-binding</keyword>
<comment type="caution">
    <text evidence="12">The sequence shown here is derived from an EMBL/GenBank/DDBJ whole genome shotgun (WGS) entry which is preliminary data.</text>
</comment>
<dbReference type="PANTHER" id="PTHR43671:SF98">
    <property type="entry name" value="SERINE_THREONINE-PROTEIN KINASE NEK11"/>
    <property type="match status" value="1"/>
</dbReference>
<reference evidence="12" key="1">
    <citation type="journal article" date="2022" name="bioRxiv">
        <title>Genomics of Preaxostyla Flagellates Illuminates Evolutionary Transitions and the Path Towards Mitochondrial Loss.</title>
        <authorList>
            <person name="Novak L.V.F."/>
            <person name="Treitli S.C."/>
            <person name="Pyrih J."/>
            <person name="Halakuc P."/>
            <person name="Pipaliya S.V."/>
            <person name="Vacek V."/>
            <person name="Brzon O."/>
            <person name="Soukal P."/>
            <person name="Eme L."/>
            <person name="Dacks J.B."/>
            <person name="Karnkowska A."/>
            <person name="Elias M."/>
            <person name="Hampl V."/>
        </authorList>
    </citation>
    <scope>NUCLEOTIDE SEQUENCE</scope>
    <source>
        <strain evidence="12">RCP-MX</strain>
    </source>
</reference>